<protein>
    <submittedName>
        <fullName evidence="1">Zinc knuckle CX2CX4HX4C</fullName>
    </submittedName>
</protein>
<evidence type="ECO:0000313" key="1">
    <source>
        <dbReference type="EMBL" id="PWA84405.1"/>
    </source>
</evidence>
<name>A0A2U1PF75_ARTAN</name>
<dbReference type="EMBL" id="PKPP01001233">
    <property type="protein sequence ID" value="PWA84405.1"/>
    <property type="molecule type" value="Genomic_DNA"/>
</dbReference>
<dbReference type="AlphaFoldDB" id="A0A2U1PF75"/>
<dbReference type="OrthoDB" id="1112026at2759"/>
<sequence length="146" mass="16281">MRLEKEKITKVPVWVRIHDIPSVVYSKAGISLIAKQLGRIIRFDAGTNDMCKNPWGRYSYARVLIELSAELDVLESIEVEIPLPKGKGHYMEVLEVESSWFLNIVVILNVVDVLTIPFSDDLGSTTSSSTLVPIPLFAVELISVVV</sequence>
<dbReference type="PANTHER" id="PTHR31286:SF99">
    <property type="entry name" value="DUF4283 DOMAIN-CONTAINING PROTEIN"/>
    <property type="match status" value="1"/>
</dbReference>
<organism evidence="1 2">
    <name type="scientific">Artemisia annua</name>
    <name type="common">Sweet wormwood</name>
    <dbReference type="NCBI Taxonomy" id="35608"/>
    <lineage>
        <taxon>Eukaryota</taxon>
        <taxon>Viridiplantae</taxon>
        <taxon>Streptophyta</taxon>
        <taxon>Embryophyta</taxon>
        <taxon>Tracheophyta</taxon>
        <taxon>Spermatophyta</taxon>
        <taxon>Magnoliopsida</taxon>
        <taxon>eudicotyledons</taxon>
        <taxon>Gunneridae</taxon>
        <taxon>Pentapetalae</taxon>
        <taxon>asterids</taxon>
        <taxon>campanulids</taxon>
        <taxon>Asterales</taxon>
        <taxon>Asteraceae</taxon>
        <taxon>Asteroideae</taxon>
        <taxon>Anthemideae</taxon>
        <taxon>Artemisiinae</taxon>
        <taxon>Artemisia</taxon>
    </lineage>
</organism>
<dbReference type="Proteomes" id="UP000245207">
    <property type="component" value="Unassembled WGS sequence"/>
</dbReference>
<dbReference type="PANTHER" id="PTHR31286">
    <property type="entry name" value="GLYCINE-RICH CELL WALL STRUCTURAL PROTEIN 1.8-LIKE"/>
    <property type="match status" value="1"/>
</dbReference>
<comment type="caution">
    <text evidence="1">The sequence shown here is derived from an EMBL/GenBank/DDBJ whole genome shotgun (WGS) entry which is preliminary data.</text>
</comment>
<dbReference type="InterPro" id="IPR040256">
    <property type="entry name" value="At4g02000-like"/>
</dbReference>
<evidence type="ECO:0000313" key="2">
    <source>
        <dbReference type="Proteomes" id="UP000245207"/>
    </source>
</evidence>
<reference evidence="1 2" key="1">
    <citation type="journal article" date="2018" name="Mol. Plant">
        <title>The genome of Artemisia annua provides insight into the evolution of Asteraceae family and artemisinin biosynthesis.</title>
        <authorList>
            <person name="Shen Q."/>
            <person name="Zhang L."/>
            <person name="Liao Z."/>
            <person name="Wang S."/>
            <person name="Yan T."/>
            <person name="Shi P."/>
            <person name="Liu M."/>
            <person name="Fu X."/>
            <person name="Pan Q."/>
            <person name="Wang Y."/>
            <person name="Lv Z."/>
            <person name="Lu X."/>
            <person name="Zhang F."/>
            <person name="Jiang W."/>
            <person name="Ma Y."/>
            <person name="Chen M."/>
            <person name="Hao X."/>
            <person name="Li L."/>
            <person name="Tang Y."/>
            <person name="Lv G."/>
            <person name="Zhou Y."/>
            <person name="Sun X."/>
            <person name="Brodelius P.E."/>
            <person name="Rose J.K.C."/>
            <person name="Tang K."/>
        </authorList>
    </citation>
    <scope>NUCLEOTIDE SEQUENCE [LARGE SCALE GENOMIC DNA]</scope>
    <source>
        <strain evidence="2">cv. Huhao1</strain>
        <tissue evidence="1">Leaf</tissue>
    </source>
</reference>
<keyword evidence="2" id="KW-1185">Reference proteome</keyword>
<accession>A0A2U1PF75</accession>
<proteinExistence type="predicted"/>
<gene>
    <name evidence="1" type="ORF">CTI12_AA158760</name>
</gene>